<dbReference type="AlphaFoldDB" id="A0A916VBJ2"/>
<keyword evidence="1" id="KW-0812">Transmembrane</keyword>
<protein>
    <recommendedName>
        <fullName evidence="2">DUF4367 domain-containing protein</fullName>
    </recommendedName>
</protein>
<dbReference type="EMBL" id="BLYI01000002">
    <property type="protein sequence ID" value="GFO83661.1"/>
    <property type="molecule type" value="Genomic_DNA"/>
</dbReference>
<dbReference type="Proteomes" id="UP000613208">
    <property type="component" value="Unassembled WGS sequence"/>
</dbReference>
<comment type="caution">
    <text evidence="3">The sequence shown here is derived from an EMBL/GenBank/DDBJ whole genome shotgun (WGS) entry which is preliminary data.</text>
</comment>
<evidence type="ECO:0000256" key="1">
    <source>
        <dbReference type="SAM" id="Phobius"/>
    </source>
</evidence>
<proteinExistence type="predicted"/>
<organism evidence="3 4">
    <name type="scientific">Anaerostipes butyraticus</name>
    <dbReference type="NCBI Taxonomy" id="645466"/>
    <lineage>
        <taxon>Bacteria</taxon>
        <taxon>Bacillati</taxon>
        <taxon>Bacillota</taxon>
        <taxon>Clostridia</taxon>
        <taxon>Lachnospirales</taxon>
        <taxon>Lachnospiraceae</taxon>
        <taxon>Anaerostipes</taxon>
    </lineage>
</organism>
<sequence length="235" mass="27708">MKDNKKKIEEQEQLLDHLIEYGGKQYIDDEIQKFDELPEMDIPKDFDDRMDKMFKDAYRKEVRKERLHLGKKVAAAAVIVIGAASVTAMNVKAFREPILNFIFRQNSTLKNKTKVDVNEKDNNIEDQIQFDYIPNGYECTKIQTSNNNDHIIYNYQKENSFLYITIQLDQKYDNYINQSESGNYSKISINDQTFYFLKDTQNTLLFYNHNAIFTITSNESQSEMIKIAQNVNFKK</sequence>
<dbReference type="RefSeq" id="WP_201309481.1">
    <property type="nucleotide sequence ID" value="NZ_BLYI01000002.1"/>
</dbReference>
<feature type="transmembrane region" description="Helical" evidence="1">
    <location>
        <begin position="73"/>
        <end position="91"/>
    </location>
</feature>
<evidence type="ECO:0000313" key="3">
    <source>
        <dbReference type="EMBL" id="GFO83661.1"/>
    </source>
</evidence>
<keyword evidence="1" id="KW-1133">Transmembrane helix</keyword>
<keyword evidence="1" id="KW-0472">Membrane</keyword>
<gene>
    <name evidence="3" type="ORF">ANBU17_00080</name>
</gene>
<evidence type="ECO:0000259" key="2">
    <source>
        <dbReference type="Pfam" id="PF14285"/>
    </source>
</evidence>
<dbReference type="Pfam" id="PF14285">
    <property type="entry name" value="DUF4367"/>
    <property type="match status" value="1"/>
</dbReference>
<feature type="domain" description="DUF4367" evidence="2">
    <location>
        <begin position="128"/>
        <end position="231"/>
    </location>
</feature>
<dbReference type="InterPro" id="IPR025377">
    <property type="entry name" value="DUF4367"/>
</dbReference>
<reference evidence="3" key="1">
    <citation type="submission" date="2020-06" db="EMBL/GenBank/DDBJ databases">
        <title>Characterization of fructooligosaccharide metabolism and fructooligosaccharide-degrading enzymes in human commensal butyrate producers.</title>
        <authorList>
            <person name="Tanno H."/>
            <person name="Fujii T."/>
            <person name="Hirano K."/>
            <person name="Maeno S."/>
            <person name="Tonozuka T."/>
            <person name="Sakamoto M."/>
            <person name="Ohkuma M."/>
            <person name="Tochio T."/>
            <person name="Endo A."/>
        </authorList>
    </citation>
    <scope>NUCLEOTIDE SEQUENCE</scope>
    <source>
        <strain evidence="3">JCM 17466</strain>
    </source>
</reference>
<name>A0A916VBJ2_9FIRM</name>
<keyword evidence="4" id="KW-1185">Reference proteome</keyword>
<accession>A0A916VBJ2</accession>
<evidence type="ECO:0000313" key="4">
    <source>
        <dbReference type="Proteomes" id="UP000613208"/>
    </source>
</evidence>